<dbReference type="InterPro" id="IPR000008">
    <property type="entry name" value="C2_dom"/>
</dbReference>
<organism evidence="4 5">
    <name type="scientific">Plasmopara halstedii</name>
    <name type="common">Downy mildew of sunflower</name>
    <dbReference type="NCBI Taxonomy" id="4781"/>
    <lineage>
        <taxon>Eukaryota</taxon>
        <taxon>Sar</taxon>
        <taxon>Stramenopiles</taxon>
        <taxon>Oomycota</taxon>
        <taxon>Peronosporomycetes</taxon>
        <taxon>Peronosporales</taxon>
        <taxon>Peronosporaceae</taxon>
        <taxon>Plasmopara</taxon>
    </lineage>
</organism>
<dbReference type="GO" id="GO:0046872">
    <property type="term" value="F:metal ion binding"/>
    <property type="evidence" value="ECO:0007669"/>
    <property type="project" value="UniProtKB-KW"/>
</dbReference>
<dbReference type="Gene3D" id="2.60.40.150">
    <property type="entry name" value="C2 domain"/>
    <property type="match status" value="1"/>
</dbReference>
<evidence type="ECO:0000256" key="2">
    <source>
        <dbReference type="ARBA" id="ARBA00022837"/>
    </source>
</evidence>
<dbReference type="SUPFAM" id="SSF49562">
    <property type="entry name" value="C2 domain (Calcium/lipid-binding domain, CaLB)"/>
    <property type="match status" value="1"/>
</dbReference>
<keyword evidence="1" id="KW-0479">Metal-binding</keyword>
<evidence type="ECO:0000313" key="5">
    <source>
        <dbReference type="Proteomes" id="UP000054928"/>
    </source>
</evidence>
<reference evidence="5" key="1">
    <citation type="submission" date="2014-09" db="EMBL/GenBank/DDBJ databases">
        <authorList>
            <person name="Sharma Rahul"/>
            <person name="Thines Marco"/>
        </authorList>
    </citation>
    <scope>NUCLEOTIDE SEQUENCE [LARGE SCALE GENOMIC DNA]</scope>
</reference>
<dbReference type="RefSeq" id="XP_024580056.1">
    <property type="nucleotide sequence ID" value="XM_024729706.1"/>
</dbReference>
<feature type="domain" description="C2" evidence="3">
    <location>
        <begin position="1"/>
        <end position="107"/>
    </location>
</feature>
<dbReference type="InterPro" id="IPR035892">
    <property type="entry name" value="C2_domain_sf"/>
</dbReference>
<dbReference type="CDD" id="cd00030">
    <property type="entry name" value="C2"/>
    <property type="match status" value="1"/>
</dbReference>
<dbReference type="AlphaFoldDB" id="A0A0P1ARG8"/>
<proteinExistence type="predicted"/>
<dbReference type="OrthoDB" id="270970at2759"/>
<sequence>MPYLHVTLRSASDLPSGDFSFVGGKSDPYVTFSVNDTKYRSPCLKNTLDPVWDPPEHYVFPVADALSAVLSVKVYDMDTLNPDDLLGTLVVPVAKFADEMDVSTLEHYPLSLASEFTSQKRDSMLLLEICLKRLDDQERHLYVWENESWCINSGWKSTNDSERQQWSSYDDSATSAAFSEVAPRAPANMEGSGWQYCLNRGDVEGWLYAKTFAGPWTPNKLTFSLVRRRLWENTFKLSSD</sequence>
<evidence type="ECO:0000256" key="1">
    <source>
        <dbReference type="ARBA" id="ARBA00022723"/>
    </source>
</evidence>
<keyword evidence="5" id="KW-1185">Reference proteome</keyword>
<evidence type="ECO:0000259" key="3">
    <source>
        <dbReference type="PROSITE" id="PS50004"/>
    </source>
</evidence>
<keyword evidence="2" id="KW-0106">Calcium</keyword>
<protein>
    <submittedName>
        <fullName evidence="4">Ca2-dependent lipid-binding protein CLB1/vesicle protein vp115/Granuphilin A, contains C2 domain</fullName>
    </submittedName>
</protein>
<dbReference type="GeneID" id="36409037"/>
<dbReference type="Proteomes" id="UP000054928">
    <property type="component" value="Unassembled WGS sequence"/>
</dbReference>
<dbReference type="PANTHER" id="PTHR45911:SF7">
    <property type="entry name" value="C2 DOMAIN-CONTAINING PROTEIN"/>
    <property type="match status" value="1"/>
</dbReference>
<dbReference type="PROSITE" id="PS50004">
    <property type="entry name" value="C2"/>
    <property type="match status" value="1"/>
</dbReference>
<dbReference type="EMBL" id="CCYD01000810">
    <property type="protein sequence ID" value="CEG43687.1"/>
    <property type="molecule type" value="Genomic_DNA"/>
</dbReference>
<dbReference type="STRING" id="4781.A0A0P1ARG8"/>
<dbReference type="PANTHER" id="PTHR45911">
    <property type="entry name" value="C2 DOMAIN-CONTAINING PROTEIN"/>
    <property type="match status" value="1"/>
</dbReference>
<evidence type="ECO:0000313" key="4">
    <source>
        <dbReference type="EMBL" id="CEG43687.1"/>
    </source>
</evidence>
<dbReference type="Pfam" id="PF00168">
    <property type="entry name" value="C2"/>
    <property type="match status" value="1"/>
</dbReference>
<name>A0A0P1ARG8_PLAHL</name>
<accession>A0A0P1ARG8</accession>
<dbReference type="SMART" id="SM00239">
    <property type="entry name" value="C2"/>
    <property type="match status" value="1"/>
</dbReference>
<dbReference type="OMA" id="WSSYDDS"/>